<dbReference type="SUPFAM" id="SSF52540">
    <property type="entry name" value="P-loop containing nucleoside triphosphate hydrolases"/>
    <property type="match status" value="1"/>
</dbReference>
<dbReference type="InterPro" id="IPR017781">
    <property type="entry name" value="ABC_transptr_urea_ATP-bd_UrtD"/>
</dbReference>
<dbReference type="CDD" id="cd03219">
    <property type="entry name" value="ABC_Mj1267_LivG_branched"/>
    <property type="match status" value="1"/>
</dbReference>
<dbReference type="EMBL" id="VTUZ01000023">
    <property type="protein sequence ID" value="KAA1005355.1"/>
    <property type="molecule type" value="Genomic_DNA"/>
</dbReference>
<dbReference type="Pfam" id="PF12399">
    <property type="entry name" value="BCA_ABC_TP_C"/>
    <property type="match status" value="1"/>
</dbReference>
<proteinExistence type="predicted"/>
<dbReference type="GO" id="GO:0005886">
    <property type="term" value="C:plasma membrane"/>
    <property type="evidence" value="ECO:0007669"/>
    <property type="project" value="TreeGrafter"/>
</dbReference>
<keyword evidence="6" id="KW-1185">Reference proteome</keyword>
<keyword evidence="3 5" id="KW-0067">ATP-binding</keyword>
<keyword evidence="2" id="KW-0547">Nucleotide-binding</keyword>
<dbReference type="InterPro" id="IPR051120">
    <property type="entry name" value="ABC_AA/LPS_Transport"/>
</dbReference>
<evidence type="ECO:0000313" key="6">
    <source>
        <dbReference type="Proteomes" id="UP000325273"/>
    </source>
</evidence>
<dbReference type="AlphaFoldDB" id="A0A5B0GR45"/>
<feature type="domain" description="ABC transporter" evidence="4">
    <location>
        <begin position="10"/>
        <end position="251"/>
    </location>
</feature>
<dbReference type="NCBIfam" id="TIGR03411">
    <property type="entry name" value="urea_trans_UrtD"/>
    <property type="match status" value="1"/>
</dbReference>
<reference evidence="5 6" key="1">
    <citation type="submission" date="2019-08" db="EMBL/GenBank/DDBJ databases">
        <title>Paraburkholderia sp. DCY113.</title>
        <authorList>
            <person name="Kang J."/>
        </authorList>
    </citation>
    <scope>NUCLEOTIDE SEQUENCE [LARGE SCALE GENOMIC DNA]</scope>
    <source>
        <strain evidence="5 6">DCY113</strain>
    </source>
</reference>
<evidence type="ECO:0000313" key="5">
    <source>
        <dbReference type="EMBL" id="KAA1005355.1"/>
    </source>
</evidence>
<dbReference type="Proteomes" id="UP000325273">
    <property type="component" value="Unassembled WGS sequence"/>
</dbReference>
<organism evidence="5 6">
    <name type="scientific">Paraburkholderia panacisoli</name>
    <dbReference type="NCBI Taxonomy" id="2603818"/>
    <lineage>
        <taxon>Bacteria</taxon>
        <taxon>Pseudomonadati</taxon>
        <taxon>Pseudomonadota</taxon>
        <taxon>Betaproteobacteria</taxon>
        <taxon>Burkholderiales</taxon>
        <taxon>Burkholderiaceae</taxon>
        <taxon>Paraburkholderia</taxon>
    </lineage>
</organism>
<keyword evidence="1" id="KW-0813">Transport</keyword>
<dbReference type="GO" id="GO:0016887">
    <property type="term" value="F:ATP hydrolysis activity"/>
    <property type="evidence" value="ECO:0007669"/>
    <property type="project" value="InterPro"/>
</dbReference>
<accession>A0A5B0GR45</accession>
<comment type="caution">
    <text evidence="5">The sequence shown here is derived from an EMBL/GenBank/DDBJ whole genome shotgun (WGS) entry which is preliminary data.</text>
</comment>
<evidence type="ECO:0000256" key="2">
    <source>
        <dbReference type="ARBA" id="ARBA00022741"/>
    </source>
</evidence>
<evidence type="ECO:0000256" key="3">
    <source>
        <dbReference type="ARBA" id="ARBA00022840"/>
    </source>
</evidence>
<dbReference type="InterPro" id="IPR027417">
    <property type="entry name" value="P-loop_NTPase"/>
</dbReference>
<gene>
    <name evidence="5" type="primary">urtD</name>
    <name evidence="5" type="ORF">FVF58_29490</name>
</gene>
<dbReference type="PROSITE" id="PS50893">
    <property type="entry name" value="ABC_TRANSPORTER_2"/>
    <property type="match status" value="1"/>
</dbReference>
<dbReference type="RefSeq" id="WP_149673301.1">
    <property type="nucleotide sequence ID" value="NZ_VTUZ01000023.1"/>
</dbReference>
<evidence type="ECO:0000259" key="4">
    <source>
        <dbReference type="PROSITE" id="PS50893"/>
    </source>
</evidence>
<dbReference type="Pfam" id="PF00005">
    <property type="entry name" value="ABC_tran"/>
    <property type="match status" value="1"/>
</dbReference>
<protein>
    <submittedName>
        <fullName evidence="5">Urea ABC transporter ATP-binding protein UrtD</fullName>
    </submittedName>
</protein>
<dbReference type="Gene3D" id="3.40.50.300">
    <property type="entry name" value="P-loop containing nucleotide triphosphate hydrolases"/>
    <property type="match status" value="1"/>
</dbReference>
<evidence type="ECO:0000256" key="1">
    <source>
        <dbReference type="ARBA" id="ARBA00022448"/>
    </source>
</evidence>
<dbReference type="InterPro" id="IPR032823">
    <property type="entry name" value="BCA_ABC_TP_C"/>
</dbReference>
<sequence length="251" mass="27711">MNHSQRATAIYISGLSVRFSGFAAITNLSMEFRYGEVRAIIGPNGAGKTTLMDVITGKTRPAAGEVFLNKVTDLATLDETSIARLGIGRKFQKPSVFEALRVRENLELAIRNGRGYAEMVRSRLGAQQNRRIDEVLETIGLEHEGHRMAGTLSHGQKQWLEIGMLLVADPQVILLDEPVAGMTDHETARTAELIARLKSPERAVVVIEHDMDFVGEIADLVSVLHEGQLLGEGSMERVRNDPRVIQVYLGR</sequence>
<dbReference type="InterPro" id="IPR003439">
    <property type="entry name" value="ABC_transporter-like_ATP-bd"/>
</dbReference>
<dbReference type="PANTHER" id="PTHR45772">
    <property type="entry name" value="CONSERVED COMPONENT OF ABC TRANSPORTER FOR NATURAL AMINO ACIDS-RELATED"/>
    <property type="match status" value="1"/>
</dbReference>
<name>A0A5B0GR45_9BURK</name>
<dbReference type="GO" id="GO:0005524">
    <property type="term" value="F:ATP binding"/>
    <property type="evidence" value="ECO:0007669"/>
    <property type="project" value="UniProtKB-KW"/>
</dbReference>
<dbReference type="FunFam" id="3.40.50.300:FF:000421">
    <property type="entry name" value="Branched-chain amino acid ABC transporter ATP-binding protein"/>
    <property type="match status" value="1"/>
</dbReference>
<dbReference type="PANTHER" id="PTHR45772:SF8">
    <property type="entry name" value="HIGH-AFFINITY BRANCHED-CHAIN AMINO ACID TRANSPORT ATP-BINDING PROTEIN"/>
    <property type="match status" value="1"/>
</dbReference>